<dbReference type="Proteomes" id="UP001497535">
    <property type="component" value="Unassembled WGS sequence"/>
</dbReference>
<sequence length="208" mass="24291">MVEIYGIKQRIFDWLKHMGETNKFALGIAEFAFGAFPIFEEMGLKKYIAATSSIALPIHLHFLGQKSYYTMNELIHPEIYSKFYEQNKVEYLKLARKRALNKNLLKAHQLISIEEMPKMWDLLRKSKYYLINSHPLGQFSFPNTPKRIVNIGGIEVEMEGIFKNEHEKKFKEKAENKGKATMVEDPVYNWIKKVLIKSGYGNPESGYF</sequence>
<proteinExistence type="predicted"/>
<accession>A0ACB1AWE9</accession>
<protein>
    <submittedName>
        <fullName evidence="1">Uncharacterized protein</fullName>
    </submittedName>
</protein>
<keyword evidence="2" id="KW-1185">Reference proteome</keyword>
<dbReference type="EMBL" id="CAVMJV010000130">
    <property type="protein sequence ID" value="CAK5108763.1"/>
    <property type="molecule type" value="Genomic_DNA"/>
</dbReference>
<name>A0ACB1AWE9_MELEN</name>
<evidence type="ECO:0000313" key="1">
    <source>
        <dbReference type="EMBL" id="CAK5108763.1"/>
    </source>
</evidence>
<organism evidence="1 2">
    <name type="scientific">Meloidogyne enterolobii</name>
    <name type="common">Root-knot nematode worm</name>
    <name type="synonym">Meloidogyne mayaguensis</name>
    <dbReference type="NCBI Taxonomy" id="390850"/>
    <lineage>
        <taxon>Eukaryota</taxon>
        <taxon>Metazoa</taxon>
        <taxon>Ecdysozoa</taxon>
        <taxon>Nematoda</taxon>
        <taxon>Chromadorea</taxon>
        <taxon>Rhabditida</taxon>
        <taxon>Tylenchina</taxon>
        <taxon>Tylenchomorpha</taxon>
        <taxon>Tylenchoidea</taxon>
        <taxon>Meloidogynidae</taxon>
        <taxon>Meloidogyninae</taxon>
        <taxon>Meloidogyne</taxon>
    </lineage>
</organism>
<reference evidence="1" key="1">
    <citation type="submission" date="2023-11" db="EMBL/GenBank/DDBJ databases">
        <authorList>
            <person name="Poullet M."/>
        </authorList>
    </citation>
    <scope>NUCLEOTIDE SEQUENCE</scope>
    <source>
        <strain evidence="1">E1834</strain>
    </source>
</reference>
<gene>
    <name evidence="1" type="ORF">MENTE1834_LOCUS44019</name>
</gene>
<comment type="caution">
    <text evidence="1">The sequence shown here is derived from an EMBL/GenBank/DDBJ whole genome shotgun (WGS) entry which is preliminary data.</text>
</comment>
<evidence type="ECO:0000313" key="2">
    <source>
        <dbReference type="Proteomes" id="UP001497535"/>
    </source>
</evidence>